<evidence type="ECO:0000256" key="6">
    <source>
        <dbReference type="SAM" id="MobiDB-lite"/>
    </source>
</evidence>
<dbReference type="InterPro" id="IPR002100">
    <property type="entry name" value="TF_MADSbox"/>
</dbReference>
<evidence type="ECO:0000256" key="4">
    <source>
        <dbReference type="ARBA" id="ARBA00023163"/>
    </source>
</evidence>
<dbReference type="Gene3D" id="3.40.1810.10">
    <property type="entry name" value="Transcription factor, MADS-box"/>
    <property type="match status" value="1"/>
</dbReference>
<accession>A0A2P5CXI8</accession>
<reference evidence="9" key="1">
    <citation type="submission" date="2016-06" db="EMBL/GenBank/DDBJ databases">
        <title>Parallel loss of symbiosis genes in relatives of nitrogen-fixing non-legume Parasponia.</title>
        <authorList>
            <person name="Van Velzen R."/>
            <person name="Holmer R."/>
            <person name="Bu F."/>
            <person name="Rutten L."/>
            <person name="Van Zeijl A."/>
            <person name="Liu W."/>
            <person name="Santuari L."/>
            <person name="Cao Q."/>
            <person name="Sharma T."/>
            <person name="Shen D."/>
            <person name="Roswanjaya Y."/>
            <person name="Wardhani T."/>
            <person name="Kalhor M.S."/>
            <person name="Jansen J."/>
            <person name="Van den Hoogen J."/>
            <person name="Gungor B."/>
            <person name="Hartog M."/>
            <person name="Hontelez J."/>
            <person name="Verver J."/>
            <person name="Yang W.-C."/>
            <person name="Schijlen E."/>
            <person name="Repin R."/>
            <person name="Schilthuizen M."/>
            <person name="Schranz E."/>
            <person name="Heidstra R."/>
            <person name="Miyata K."/>
            <person name="Fedorova E."/>
            <person name="Kohlen W."/>
            <person name="Bisseling T."/>
            <person name="Smit S."/>
            <person name="Geurts R."/>
        </authorList>
    </citation>
    <scope>NUCLEOTIDE SEQUENCE [LARGE SCALE GENOMIC DNA]</scope>
    <source>
        <strain evidence="9">cv. WU1-14</strain>
    </source>
</reference>
<comment type="caution">
    <text evidence="8">The sequence shown here is derived from an EMBL/GenBank/DDBJ whole genome shotgun (WGS) entry which is preliminary data.</text>
</comment>
<evidence type="ECO:0000256" key="5">
    <source>
        <dbReference type="ARBA" id="ARBA00023242"/>
    </source>
</evidence>
<evidence type="ECO:0000313" key="9">
    <source>
        <dbReference type="Proteomes" id="UP000237105"/>
    </source>
</evidence>
<evidence type="ECO:0000256" key="1">
    <source>
        <dbReference type="ARBA" id="ARBA00004123"/>
    </source>
</evidence>
<dbReference type="GO" id="GO:0005634">
    <property type="term" value="C:nucleus"/>
    <property type="evidence" value="ECO:0007669"/>
    <property type="project" value="UniProtKB-SubCell"/>
</dbReference>
<dbReference type="Proteomes" id="UP000237105">
    <property type="component" value="Unassembled WGS sequence"/>
</dbReference>
<feature type="compositionally biased region" description="Basic residues" evidence="6">
    <location>
        <begin position="95"/>
        <end position="112"/>
    </location>
</feature>
<dbReference type="GO" id="GO:0003677">
    <property type="term" value="F:DNA binding"/>
    <property type="evidence" value="ECO:0007669"/>
    <property type="project" value="UniProtKB-KW"/>
</dbReference>
<comment type="subcellular location">
    <subcellularLocation>
        <location evidence="1">Nucleus</location>
    </subcellularLocation>
</comment>
<proteinExistence type="predicted"/>
<evidence type="ECO:0000313" key="8">
    <source>
        <dbReference type="EMBL" id="PON65764.1"/>
    </source>
</evidence>
<dbReference type="OrthoDB" id="1161391at2759"/>
<sequence>METSRKVYEGRKATLKKKAGELVTRCNSEVCLVCYDPYGQVDVWPEDPAKAHSVIRKYYSSLQQEVEEEDGGGGGGGGGPSPSPSSSSSTPPPPSHHHHHHHHHHTKKRKREKLNLSDMLERKRKKLQEQVDNQFLEEDNVGNKNNDIMGFSFLPVWYDELDNLSKNSLMGLSDYLNARIRSLDERISRTQFQKQRYDQEVQPPQPSHVGRSYVMADGGVLQFSLNLPQQSTISWTK</sequence>
<dbReference type="AlphaFoldDB" id="A0A2P5CXI8"/>
<keyword evidence="4" id="KW-0804">Transcription</keyword>
<keyword evidence="5" id="KW-0539">Nucleus</keyword>
<feature type="domain" description="MADS-box" evidence="7">
    <location>
        <begin position="11"/>
        <end position="44"/>
    </location>
</feature>
<evidence type="ECO:0000259" key="7">
    <source>
        <dbReference type="Pfam" id="PF00319"/>
    </source>
</evidence>
<gene>
    <name evidence="8" type="ORF">PanWU01x14_115070</name>
</gene>
<dbReference type="SUPFAM" id="SSF55455">
    <property type="entry name" value="SRF-like"/>
    <property type="match status" value="1"/>
</dbReference>
<organism evidence="8 9">
    <name type="scientific">Parasponia andersonii</name>
    <name type="common">Sponia andersonii</name>
    <dbReference type="NCBI Taxonomy" id="3476"/>
    <lineage>
        <taxon>Eukaryota</taxon>
        <taxon>Viridiplantae</taxon>
        <taxon>Streptophyta</taxon>
        <taxon>Embryophyta</taxon>
        <taxon>Tracheophyta</taxon>
        <taxon>Spermatophyta</taxon>
        <taxon>Magnoliopsida</taxon>
        <taxon>eudicotyledons</taxon>
        <taxon>Gunneridae</taxon>
        <taxon>Pentapetalae</taxon>
        <taxon>rosids</taxon>
        <taxon>fabids</taxon>
        <taxon>Rosales</taxon>
        <taxon>Cannabaceae</taxon>
        <taxon>Parasponia</taxon>
    </lineage>
</organism>
<evidence type="ECO:0000256" key="2">
    <source>
        <dbReference type="ARBA" id="ARBA00023015"/>
    </source>
</evidence>
<feature type="region of interest" description="Disordered" evidence="6">
    <location>
        <begin position="64"/>
        <end position="112"/>
    </location>
</feature>
<protein>
    <submittedName>
        <fullName evidence="8">MADS-box transcription factor</fullName>
    </submittedName>
</protein>
<dbReference type="EMBL" id="JXTB01000085">
    <property type="protein sequence ID" value="PON65764.1"/>
    <property type="molecule type" value="Genomic_DNA"/>
</dbReference>
<dbReference type="GO" id="GO:0046983">
    <property type="term" value="F:protein dimerization activity"/>
    <property type="evidence" value="ECO:0007669"/>
    <property type="project" value="InterPro"/>
</dbReference>
<keyword evidence="2" id="KW-0805">Transcription regulation</keyword>
<evidence type="ECO:0000256" key="3">
    <source>
        <dbReference type="ARBA" id="ARBA00023125"/>
    </source>
</evidence>
<dbReference type="Pfam" id="PF00319">
    <property type="entry name" value="SRF-TF"/>
    <property type="match status" value="1"/>
</dbReference>
<name>A0A2P5CXI8_PARAD</name>
<keyword evidence="9" id="KW-1185">Reference proteome</keyword>
<dbReference type="InterPro" id="IPR036879">
    <property type="entry name" value="TF_MADSbox_sf"/>
</dbReference>
<keyword evidence="3" id="KW-0238">DNA-binding</keyword>